<keyword evidence="5" id="KW-1185">Reference proteome</keyword>
<dbReference type="Gene3D" id="3.40.50.720">
    <property type="entry name" value="NAD(P)-binding Rossmann-like Domain"/>
    <property type="match status" value="1"/>
</dbReference>
<dbReference type="InterPro" id="IPR050425">
    <property type="entry name" value="NAD(P)_dehydrat-like"/>
</dbReference>
<comment type="similarity">
    <text evidence="2">Belongs to the NAD(P)-dependent epimerase/dehydratase family. Dihydroflavonol-4-reductase subfamily.</text>
</comment>
<protein>
    <recommendedName>
        <fullName evidence="3">NAD-dependent epimerase/dehydratase domain-containing protein</fullName>
    </recommendedName>
</protein>
<evidence type="ECO:0000256" key="1">
    <source>
        <dbReference type="ARBA" id="ARBA00023002"/>
    </source>
</evidence>
<comment type="caution">
    <text evidence="4">The sequence shown here is derived from an EMBL/GenBank/DDBJ whole genome shotgun (WGS) entry which is preliminary data.</text>
</comment>
<gene>
    <name evidence="4" type="ORF">K450DRAFT_237217</name>
</gene>
<reference evidence="4" key="1">
    <citation type="submission" date="2021-06" db="EMBL/GenBank/DDBJ databases">
        <authorList>
            <consortium name="DOE Joint Genome Institute"/>
            <person name="Mondo S.J."/>
            <person name="Amses K.R."/>
            <person name="Simmons D.R."/>
            <person name="Longcore J.E."/>
            <person name="Seto K."/>
            <person name="Alves G.H."/>
            <person name="Bonds A.E."/>
            <person name="Quandt C.A."/>
            <person name="Davis W.J."/>
            <person name="Chang Y."/>
            <person name="Letcher P.M."/>
            <person name="Powell M.J."/>
            <person name="Kuo A."/>
            <person name="Labutti K."/>
            <person name="Pangilinan J."/>
            <person name="Andreopoulos W."/>
            <person name="Tritt A."/>
            <person name="Riley R."/>
            <person name="Hundley H."/>
            <person name="Johnson J."/>
            <person name="Lipzen A."/>
            <person name="Barry K."/>
            <person name="Berbee M.L."/>
            <person name="Buchler N.E."/>
            <person name="Grigoriev I.V."/>
            <person name="Spatafora J.W."/>
            <person name="Stajich J.E."/>
            <person name="James T.Y."/>
        </authorList>
    </citation>
    <scope>NUCLEOTIDE SEQUENCE</scope>
    <source>
        <strain evidence="4">AG</strain>
    </source>
</reference>
<feature type="domain" description="NAD-dependent epimerase/dehydratase" evidence="3">
    <location>
        <begin position="9"/>
        <end position="276"/>
    </location>
</feature>
<evidence type="ECO:0000256" key="2">
    <source>
        <dbReference type="ARBA" id="ARBA00023445"/>
    </source>
</evidence>
<dbReference type="RefSeq" id="XP_051445479.1">
    <property type="nucleotide sequence ID" value="XM_051588387.1"/>
</dbReference>
<dbReference type="InterPro" id="IPR036291">
    <property type="entry name" value="NAD(P)-bd_dom_sf"/>
</dbReference>
<dbReference type="SUPFAM" id="SSF51735">
    <property type="entry name" value="NAD(P)-binding Rossmann-fold domains"/>
    <property type="match status" value="1"/>
</dbReference>
<name>A0AAD5ECL2_UMBRA</name>
<dbReference type="PANTHER" id="PTHR10366">
    <property type="entry name" value="NAD DEPENDENT EPIMERASE/DEHYDRATASE"/>
    <property type="match status" value="1"/>
</dbReference>
<dbReference type="AlphaFoldDB" id="A0AAD5ECL2"/>
<keyword evidence="1" id="KW-0560">Oxidoreductase</keyword>
<dbReference type="GeneID" id="75913732"/>
<dbReference type="EMBL" id="MU620912">
    <property type="protein sequence ID" value="KAI8580475.1"/>
    <property type="molecule type" value="Genomic_DNA"/>
</dbReference>
<reference evidence="4" key="2">
    <citation type="journal article" date="2022" name="Proc. Natl. Acad. Sci. U.S.A.">
        <title>Diploid-dominant life cycles characterize the early evolution of Fungi.</title>
        <authorList>
            <person name="Amses K.R."/>
            <person name="Simmons D.R."/>
            <person name="Longcore J.E."/>
            <person name="Mondo S.J."/>
            <person name="Seto K."/>
            <person name="Jeronimo G.H."/>
            <person name="Bonds A.E."/>
            <person name="Quandt C.A."/>
            <person name="Davis W.J."/>
            <person name="Chang Y."/>
            <person name="Federici B.A."/>
            <person name="Kuo A."/>
            <person name="LaButti K."/>
            <person name="Pangilinan J."/>
            <person name="Andreopoulos W."/>
            <person name="Tritt A."/>
            <person name="Riley R."/>
            <person name="Hundley H."/>
            <person name="Johnson J."/>
            <person name="Lipzen A."/>
            <person name="Barry K."/>
            <person name="Lang B.F."/>
            <person name="Cuomo C.A."/>
            <person name="Buchler N.E."/>
            <person name="Grigoriev I.V."/>
            <person name="Spatafora J.W."/>
            <person name="Stajich J.E."/>
            <person name="James T.Y."/>
        </authorList>
    </citation>
    <scope>NUCLEOTIDE SEQUENCE</scope>
    <source>
        <strain evidence="4">AG</strain>
    </source>
</reference>
<dbReference type="PANTHER" id="PTHR10366:SF564">
    <property type="entry name" value="STEROL-4-ALPHA-CARBOXYLATE 3-DEHYDROGENASE, DECARBOXYLATING"/>
    <property type="match status" value="1"/>
</dbReference>
<dbReference type="Proteomes" id="UP001206595">
    <property type="component" value="Unassembled WGS sequence"/>
</dbReference>
<dbReference type="Pfam" id="PF01370">
    <property type="entry name" value="Epimerase"/>
    <property type="match status" value="1"/>
</dbReference>
<evidence type="ECO:0000313" key="4">
    <source>
        <dbReference type="EMBL" id="KAI8580475.1"/>
    </source>
</evidence>
<accession>A0AAD5ECL2</accession>
<organism evidence="4 5">
    <name type="scientific">Umbelopsis ramanniana AG</name>
    <dbReference type="NCBI Taxonomy" id="1314678"/>
    <lineage>
        <taxon>Eukaryota</taxon>
        <taxon>Fungi</taxon>
        <taxon>Fungi incertae sedis</taxon>
        <taxon>Mucoromycota</taxon>
        <taxon>Mucoromycotina</taxon>
        <taxon>Umbelopsidomycetes</taxon>
        <taxon>Umbelopsidales</taxon>
        <taxon>Umbelopsidaceae</taxon>
        <taxon>Umbelopsis</taxon>
    </lineage>
</organism>
<dbReference type="GO" id="GO:0016616">
    <property type="term" value="F:oxidoreductase activity, acting on the CH-OH group of donors, NAD or NADP as acceptor"/>
    <property type="evidence" value="ECO:0007669"/>
    <property type="project" value="TreeGrafter"/>
</dbReference>
<proteinExistence type="inferred from homology"/>
<dbReference type="InterPro" id="IPR001509">
    <property type="entry name" value="Epimerase_deHydtase"/>
</dbReference>
<evidence type="ECO:0000313" key="5">
    <source>
        <dbReference type="Proteomes" id="UP001206595"/>
    </source>
</evidence>
<evidence type="ECO:0000259" key="3">
    <source>
        <dbReference type="Pfam" id="PF01370"/>
    </source>
</evidence>
<sequence length="349" mass="39175">MTQRPGKKVLVTGVASYIGIHVADQFLQAGYHVLGTVQTGERTDHIVKYFLKYGHGKFVVQEIGYPAEDNVYDFVVQGVDIIAHVPHVVYGSVPGNPMIHVIEPAVKSMLTLLNSAHQYGTRVKHIVITSNLASILHLDTKPGYEYSEDDWNDWAMATVEKNLRIGNQNDPIIAYCASKYKAEQAVWEFRKQYTPRFAITTIIPSYVVGPVIPRPETTRDVEDVSSVRHFIRYFSGEAQDPRLNTFSGNYVSVVDVALAHVKAAQLGKAVDGERFIVAAGEFCFQQLADILRETFPERSEIIAEGHPGQYTHPVQLVNSTKAQKVLDIQYTPMRQVIVDTIESFKHLYL</sequence>